<evidence type="ECO:0000313" key="1">
    <source>
        <dbReference type="EMBL" id="KIK93475.1"/>
    </source>
</evidence>
<dbReference type="PANTHER" id="PTHR37450">
    <property type="entry name" value="CIPC PROTEIN"/>
    <property type="match status" value="1"/>
</dbReference>
<name>A0A0D0E6T4_9AGAM</name>
<dbReference type="PANTHER" id="PTHR37450:SF1">
    <property type="entry name" value="CIPC PROTEIN"/>
    <property type="match status" value="1"/>
</dbReference>
<gene>
    <name evidence="1" type="ORF">PAXRUDRAFT_828938</name>
</gene>
<sequence>MWFTHDSEEAQAHSQLTGGHTAKLSHELVAAAASYEAAKAYEHHVAKNGKPVNHKKAVELLAALTGGFIDRIAETKGLDAVDKERAKHDAHKRAENALAQSGEF</sequence>
<evidence type="ECO:0000313" key="2">
    <source>
        <dbReference type="Proteomes" id="UP000054538"/>
    </source>
</evidence>
<reference evidence="1 2" key="1">
    <citation type="submission" date="2014-04" db="EMBL/GenBank/DDBJ databases">
        <authorList>
            <consortium name="DOE Joint Genome Institute"/>
            <person name="Kuo A."/>
            <person name="Kohler A."/>
            <person name="Jargeat P."/>
            <person name="Nagy L.G."/>
            <person name="Floudas D."/>
            <person name="Copeland A."/>
            <person name="Barry K.W."/>
            <person name="Cichocki N."/>
            <person name="Veneault-Fourrey C."/>
            <person name="LaButti K."/>
            <person name="Lindquist E.A."/>
            <person name="Lipzen A."/>
            <person name="Lundell T."/>
            <person name="Morin E."/>
            <person name="Murat C."/>
            <person name="Sun H."/>
            <person name="Tunlid A."/>
            <person name="Henrissat B."/>
            <person name="Grigoriev I.V."/>
            <person name="Hibbett D.S."/>
            <person name="Martin F."/>
            <person name="Nordberg H.P."/>
            <person name="Cantor M.N."/>
            <person name="Hua S.X."/>
        </authorList>
    </citation>
    <scope>NUCLEOTIDE SEQUENCE [LARGE SCALE GENOMIC DNA]</scope>
    <source>
        <strain evidence="1 2">Ve08.2h10</strain>
    </source>
</reference>
<dbReference type="InterPro" id="IPR022234">
    <property type="entry name" value="DUF3759"/>
</dbReference>
<dbReference type="InParanoid" id="A0A0D0E6T4"/>
<proteinExistence type="predicted"/>
<dbReference type="HOGENOM" id="CLU_143683_2_0_1"/>
<accession>A0A0D0E6T4</accession>
<protein>
    <submittedName>
        <fullName evidence="1">Uncharacterized protein</fullName>
    </submittedName>
</protein>
<dbReference type="Proteomes" id="UP000054538">
    <property type="component" value="Unassembled WGS sequence"/>
</dbReference>
<dbReference type="Pfam" id="PF12585">
    <property type="entry name" value="DUF3759"/>
    <property type="match status" value="1"/>
</dbReference>
<dbReference type="OrthoDB" id="9895617at2759"/>
<keyword evidence="2" id="KW-1185">Reference proteome</keyword>
<organism evidence="1 2">
    <name type="scientific">Paxillus rubicundulus Ve08.2h10</name>
    <dbReference type="NCBI Taxonomy" id="930991"/>
    <lineage>
        <taxon>Eukaryota</taxon>
        <taxon>Fungi</taxon>
        <taxon>Dikarya</taxon>
        <taxon>Basidiomycota</taxon>
        <taxon>Agaricomycotina</taxon>
        <taxon>Agaricomycetes</taxon>
        <taxon>Agaricomycetidae</taxon>
        <taxon>Boletales</taxon>
        <taxon>Paxilineae</taxon>
        <taxon>Paxillaceae</taxon>
        <taxon>Paxillus</taxon>
    </lineage>
</organism>
<dbReference type="EMBL" id="KN825182">
    <property type="protein sequence ID" value="KIK93475.1"/>
    <property type="molecule type" value="Genomic_DNA"/>
</dbReference>
<reference evidence="2" key="2">
    <citation type="submission" date="2015-01" db="EMBL/GenBank/DDBJ databases">
        <title>Evolutionary Origins and Diversification of the Mycorrhizal Mutualists.</title>
        <authorList>
            <consortium name="DOE Joint Genome Institute"/>
            <consortium name="Mycorrhizal Genomics Consortium"/>
            <person name="Kohler A."/>
            <person name="Kuo A."/>
            <person name="Nagy L.G."/>
            <person name="Floudas D."/>
            <person name="Copeland A."/>
            <person name="Barry K.W."/>
            <person name="Cichocki N."/>
            <person name="Veneault-Fourrey C."/>
            <person name="LaButti K."/>
            <person name="Lindquist E.A."/>
            <person name="Lipzen A."/>
            <person name="Lundell T."/>
            <person name="Morin E."/>
            <person name="Murat C."/>
            <person name="Riley R."/>
            <person name="Ohm R."/>
            <person name="Sun H."/>
            <person name="Tunlid A."/>
            <person name="Henrissat B."/>
            <person name="Grigoriev I.V."/>
            <person name="Hibbett D.S."/>
            <person name="Martin F."/>
        </authorList>
    </citation>
    <scope>NUCLEOTIDE SEQUENCE [LARGE SCALE GENOMIC DNA]</scope>
    <source>
        <strain evidence="2">Ve08.2h10</strain>
    </source>
</reference>
<dbReference type="AlphaFoldDB" id="A0A0D0E6T4"/>